<accession>A0A182XU31</accession>
<organism evidence="1 2">
    <name type="scientific">Anopheles quadriannulatus</name>
    <name type="common">Mosquito</name>
    <dbReference type="NCBI Taxonomy" id="34691"/>
    <lineage>
        <taxon>Eukaryota</taxon>
        <taxon>Metazoa</taxon>
        <taxon>Ecdysozoa</taxon>
        <taxon>Arthropoda</taxon>
        <taxon>Hexapoda</taxon>
        <taxon>Insecta</taxon>
        <taxon>Pterygota</taxon>
        <taxon>Neoptera</taxon>
        <taxon>Endopterygota</taxon>
        <taxon>Diptera</taxon>
        <taxon>Nematocera</taxon>
        <taxon>Culicoidea</taxon>
        <taxon>Culicidae</taxon>
        <taxon>Anophelinae</taxon>
        <taxon>Anopheles</taxon>
    </lineage>
</organism>
<dbReference type="VEuPathDB" id="VectorBase:AQUA014367"/>
<dbReference type="Proteomes" id="UP000076407">
    <property type="component" value="Unassembled WGS sequence"/>
</dbReference>
<dbReference type="EnsemblMetazoa" id="AQUA014367-RA">
    <property type="protein sequence ID" value="AQUA014367-PA"/>
    <property type="gene ID" value="AQUA014367"/>
</dbReference>
<evidence type="ECO:0000313" key="2">
    <source>
        <dbReference type="Proteomes" id="UP000076407"/>
    </source>
</evidence>
<name>A0A182XU31_ANOQN</name>
<reference evidence="2" key="1">
    <citation type="submission" date="2013-03" db="EMBL/GenBank/DDBJ databases">
        <title>The Genome Sequence of Anopheles quadriannulatus QUAD4_A.</title>
        <authorList>
            <consortium name="The Broad Institute Genomics Platform"/>
            <person name="Neafsey D.E."/>
            <person name="Howell P."/>
            <person name="Walker B."/>
            <person name="Young S.K."/>
            <person name="Zeng Q."/>
            <person name="Gargeya S."/>
            <person name="Fitzgerald M."/>
            <person name="Haas B."/>
            <person name="Abouelleil A."/>
            <person name="Allen A.W."/>
            <person name="Alvarado L."/>
            <person name="Arachchi H.M."/>
            <person name="Berlin A.M."/>
            <person name="Chapman S.B."/>
            <person name="Gainer-Dewar J."/>
            <person name="Goldberg J."/>
            <person name="Griggs A."/>
            <person name="Gujja S."/>
            <person name="Hansen M."/>
            <person name="Howarth C."/>
            <person name="Imamovic A."/>
            <person name="Ireland A."/>
            <person name="Larimer J."/>
            <person name="McCowan C."/>
            <person name="Murphy C."/>
            <person name="Pearson M."/>
            <person name="Poon T.W."/>
            <person name="Priest M."/>
            <person name="Roberts A."/>
            <person name="Saif S."/>
            <person name="Shea T."/>
            <person name="Sisk P."/>
            <person name="Sykes S."/>
            <person name="Wortman J."/>
            <person name="Nusbaum C."/>
            <person name="Birren B."/>
        </authorList>
    </citation>
    <scope>NUCLEOTIDE SEQUENCE [LARGE SCALE GENOMIC DNA]</scope>
    <source>
        <strain evidence="2">SANGQUA</strain>
    </source>
</reference>
<keyword evidence="2" id="KW-1185">Reference proteome</keyword>
<evidence type="ECO:0000313" key="1">
    <source>
        <dbReference type="EnsemblMetazoa" id="AQUA015312-PA"/>
    </source>
</evidence>
<protein>
    <submittedName>
        <fullName evidence="1">Uncharacterized protein</fullName>
    </submittedName>
</protein>
<dbReference type="AlphaFoldDB" id="A0A182XU31"/>
<proteinExistence type="predicted"/>
<sequence>MVDEADAPVVAPSAAVGTAPVGHSHTSILFKLPEDMFSARPSLVAADRFIPAARIGIGERATVTPCCCCCCC</sequence>
<reference evidence="1" key="2">
    <citation type="submission" date="2020-05" db="UniProtKB">
        <authorList>
            <consortium name="EnsemblMetazoa"/>
        </authorList>
    </citation>
    <scope>IDENTIFICATION</scope>
    <source>
        <strain evidence="1">SANGQUA</strain>
    </source>
</reference>
<dbReference type="VEuPathDB" id="VectorBase:AQUA015312"/>
<dbReference type="EnsemblMetazoa" id="AQUA015312-RA">
    <property type="protein sequence ID" value="AQUA015312-PA"/>
    <property type="gene ID" value="AQUA015312"/>
</dbReference>